<evidence type="ECO:0000313" key="5">
    <source>
        <dbReference type="Proteomes" id="UP000504635"/>
    </source>
</evidence>
<sequence length="280" mass="29424">MAGRSGYDDRDNSNYGGGGRRGGRKPLPTEPPFIAYVGNLPVGVVQGDVNKIFDKLKVKNVRLVMDKETDRFKGFCYVEFDTLKDLEDAIALNGAVEVEGNIIKIDVAEGKRNDRSGFDRGGRGGGNRGRSSGFRGGDRPPHGGGGGYNDGDFDKRGGPPRGPGGFQDGSRSGHRGNYGNFTGEDGGGSWGHKGGQRGGGAPGNFGGPPGGVGGVRRGGPDRKYSEELPNPAPDTSSRPKLKLLPRTVKDPINSLAESSRNAAIFGGAKPREENLADARE</sequence>
<dbReference type="InterPro" id="IPR000504">
    <property type="entry name" value="RRM_dom"/>
</dbReference>
<organism evidence="5 6">
    <name type="scientific">Sitophilus oryzae</name>
    <name type="common">Rice weevil</name>
    <name type="synonym">Curculio oryzae</name>
    <dbReference type="NCBI Taxonomy" id="7048"/>
    <lineage>
        <taxon>Eukaryota</taxon>
        <taxon>Metazoa</taxon>
        <taxon>Ecdysozoa</taxon>
        <taxon>Arthropoda</taxon>
        <taxon>Hexapoda</taxon>
        <taxon>Insecta</taxon>
        <taxon>Pterygota</taxon>
        <taxon>Neoptera</taxon>
        <taxon>Endopterygota</taxon>
        <taxon>Coleoptera</taxon>
        <taxon>Polyphaga</taxon>
        <taxon>Cucujiformia</taxon>
        <taxon>Curculionidae</taxon>
        <taxon>Dryophthorinae</taxon>
        <taxon>Sitophilus</taxon>
    </lineage>
</organism>
<dbReference type="Proteomes" id="UP000504635">
    <property type="component" value="Unplaced"/>
</dbReference>
<gene>
    <name evidence="6" type="primary">LOC115878527</name>
</gene>
<dbReference type="GeneID" id="115878527"/>
<evidence type="ECO:0000256" key="1">
    <source>
        <dbReference type="ARBA" id="ARBA00022884"/>
    </source>
</evidence>
<feature type="region of interest" description="Disordered" evidence="3">
    <location>
        <begin position="1"/>
        <end position="27"/>
    </location>
</feature>
<evidence type="ECO:0000259" key="4">
    <source>
        <dbReference type="PROSITE" id="PS50102"/>
    </source>
</evidence>
<evidence type="ECO:0000256" key="3">
    <source>
        <dbReference type="SAM" id="MobiDB-lite"/>
    </source>
</evidence>
<feature type="compositionally biased region" description="Basic and acidic residues" evidence="3">
    <location>
        <begin position="269"/>
        <end position="280"/>
    </location>
</feature>
<protein>
    <submittedName>
        <fullName evidence="6">Eukaryotic translation initiation factor 4H-like</fullName>
    </submittedName>
</protein>
<name>A0A6J2XIH2_SITOR</name>
<keyword evidence="5" id="KW-1185">Reference proteome</keyword>
<dbReference type="Gene3D" id="3.30.70.330">
    <property type="match status" value="1"/>
</dbReference>
<evidence type="ECO:0000256" key="2">
    <source>
        <dbReference type="PROSITE-ProRule" id="PRU00176"/>
    </source>
</evidence>
<feature type="compositionally biased region" description="Basic and acidic residues" evidence="3">
    <location>
        <begin position="112"/>
        <end position="122"/>
    </location>
</feature>
<dbReference type="InParanoid" id="A0A6J2XIH2"/>
<keyword evidence="1 2" id="KW-0694">RNA-binding</keyword>
<accession>A0A6J2XIH2</accession>
<dbReference type="PANTHER" id="PTHR23236">
    <property type="entry name" value="EUKARYOTIC TRANSLATION INITIATION FACTOR 4B/4H"/>
    <property type="match status" value="1"/>
</dbReference>
<dbReference type="SUPFAM" id="SSF54928">
    <property type="entry name" value="RNA-binding domain, RBD"/>
    <property type="match status" value="1"/>
</dbReference>
<dbReference type="InterPro" id="IPR012677">
    <property type="entry name" value="Nucleotide-bd_a/b_plait_sf"/>
</dbReference>
<dbReference type="SMART" id="SM00360">
    <property type="entry name" value="RRM"/>
    <property type="match status" value="1"/>
</dbReference>
<dbReference type="FunFam" id="3.30.70.330:FF:000414">
    <property type="entry name" value="Eukaryotic translation initiation factor 4H"/>
    <property type="match status" value="1"/>
</dbReference>
<dbReference type="AlphaFoldDB" id="A0A6J2XIH2"/>
<feature type="compositionally biased region" description="Gly residues" evidence="3">
    <location>
        <begin position="184"/>
        <end position="217"/>
    </location>
</feature>
<evidence type="ECO:0000313" key="6">
    <source>
        <dbReference type="RefSeq" id="XP_030750911.1"/>
    </source>
</evidence>
<dbReference type="PROSITE" id="PS50102">
    <property type="entry name" value="RRM"/>
    <property type="match status" value="1"/>
</dbReference>
<dbReference type="PANTHER" id="PTHR23236:SF11">
    <property type="entry name" value="EUKARYOTIC TRANSLATION INITIATION FACTOR 4H"/>
    <property type="match status" value="1"/>
</dbReference>
<feature type="compositionally biased region" description="Basic and acidic residues" evidence="3">
    <location>
        <begin position="1"/>
        <end position="12"/>
    </location>
</feature>
<dbReference type="InterPro" id="IPR035979">
    <property type="entry name" value="RBD_domain_sf"/>
</dbReference>
<dbReference type="RefSeq" id="XP_030750911.1">
    <property type="nucleotide sequence ID" value="XM_030895051.1"/>
</dbReference>
<dbReference type="Pfam" id="PF00076">
    <property type="entry name" value="RRM_1"/>
    <property type="match status" value="1"/>
</dbReference>
<feature type="domain" description="RRM" evidence="4">
    <location>
        <begin position="33"/>
        <end position="110"/>
    </location>
</feature>
<dbReference type="FunCoup" id="A0A6J2XIH2">
    <property type="interactions" value="1558"/>
</dbReference>
<reference evidence="6" key="1">
    <citation type="submission" date="2025-08" db="UniProtKB">
        <authorList>
            <consortium name="RefSeq"/>
        </authorList>
    </citation>
    <scope>IDENTIFICATION</scope>
    <source>
        <tissue evidence="6">Gonads</tissue>
    </source>
</reference>
<dbReference type="OrthoDB" id="48651at2759"/>
<dbReference type="GO" id="GO:0003723">
    <property type="term" value="F:RNA binding"/>
    <property type="evidence" value="ECO:0007669"/>
    <property type="project" value="UniProtKB-UniRule"/>
</dbReference>
<feature type="region of interest" description="Disordered" evidence="3">
    <location>
        <begin position="112"/>
        <end position="280"/>
    </location>
</feature>
<proteinExistence type="predicted"/>
<dbReference type="KEGG" id="soy:115878527"/>